<dbReference type="GeneID" id="37269534"/>
<feature type="compositionally biased region" description="Low complexity" evidence="1">
    <location>
        <begin position="1536"/>
        <end position="1545"/>
    </location>
</feature>
<feature type="compositionally biased region" description="Polar residues" evidence="1">
    <location>
        <begin position="823"/>
        <end position="834"/>
    </location>
</feature>
<feature type="compositionally biased region" description="Polar residues" evidence="1">
    <location>
        <begin position="492"/>
        <end position="501"/>
    </location>
</feature>
<feature type="compositionally biased region" description="Basic and acidic residues" evidence="1">
    <location>
        <begin position="1367"/>
        <end position="1382"/>
    </location>
</feature>
<feature type="compositionally biased region" description="Polar residues" evidence="1">
    <location>
        <begin position="1868"/>
        <end position="1881"/>
    </location>
</feature>
<evidence type="ECO:0000313" key="2">
    <source>
        <dbReference type="EMBL" id="PWN99036.1"/>
    </source>
</evidence>
<feature type="region of interest" description="Disordered" evidence="1">
    <location>
        <begin position="1344"/>
        <end position="1953"/>
    </location>
</feature>
<feature type="compositionally biased region" description="Low complexity" evidence="1">
    <location>
        <begin position="401"/>
        <end position="419"/>
    </location>
</feature>
<dbReference type="OrthoDB" id="3013446at2759"/>
<proteinExistence type="predicted"/>
<feature type="compositionally biased region" description="Polar residues" evidence="1">
    <location>
        <begin position="1601"/>
        <end position="1612"/>
    </location>
</feature>
<feature type="compositionally biased region" description="Basic and acidic residues" evidence="1">
    <location>
        <begin position="313"/>
        <end position="322"/>
    </location>
</feature>
<feature type="compositionally biased region" description="Low complexity" evidence="1">
    <location>
        <begin position="1707"/>
        <end position="1719"/>
    </location>
</feature>
<feature type="compositionally biased region" description="Polar residues" evidence="1">
    <location>
        <begin position="1547"/>
        <end position="1575"/>
    </location>
</feature>
<feature type="compositionally biased region" description="Polar residues" evidence="1">
    <location>
        <begin position="1453"/>
        <end position="1471"/>
    </location>
</feature>
<feature type="compositionally biased region" description="Basic and acidic residues" evidence="1">
    <location>
        <begin position="267"/>
        <end position="280"/>
    </location>
</feature>
<feature type="region of interest" description="Disordered" evidence="1">
    <location>
        <begin position="991"/>
        <end position="1036"/>
    </location>
</feature>
<feature type="compositionally biased region" description="Basic and acidic residues" evidence="1">
    <location>
        <begin position="454"/>
        <end position="464"/>
    </location>
</feature>
<feature type="region of interest" description="Disordered" evidence="1">
    <location>
        <begin position="1208"/>
        <end position="1291"/>
    </location>
</feature>
<feature type="region of interest" description="Disordered" evidence="1">
    <location>
        <begin position="304"/>
        <end position="776"/>
    </location>
</feature>
<dbReference type="EMBL" id="KZ819289">
    <property type="protein sequence ID" value="PWN99036.1"/>
    <property type="molecule type" value="Genomic_DNA"/>
</dbReference>
<gene>
    <name evidence="2" type="ORF">FA09DRAFT_328999</name>
</gene>
<feature type="compositionally biased region" description="Basic and acidic residues" evidence="1">
    <location>
        <begin position="737"/>
        <end position="747"/>
    </location>
</feature>
<feature type="region of interest" description="Disordered" evidence="1">
    <location>
        <begin position="1136"/>
        <end position="1162"/>
    </location>
</feature>
<feature type="compositionally biased region" description="Basic and acidic residues" evidence="1">
    <location>
        <begin position="991"/>
        <end position="1001"/>
    </location>
</feature>
<evidence type="ECO:0000313" key="3">
    <source>
        <dbReference type="Proteomes" id="UP000245946"/>
    </source>
</evidence>
<dbReference type="STRING" id="58919.A0A316ZCJ4"/>
<feature type="compositionally biased region" description="Polar residues" evidence="1">
    <location>
        <begin position="470"/>
        <end position="479"/>
    </location>
</feature>
<feature type="compositionally biased region" description="Low complexity" evidence="1">
    <location>
        <begin position="1677"/>
        <end position="1692"/>
    </location>
</feature>
<dbReference type="Proteomes" id="UP000245946">
    <property type="component" value="Unassembled WGS sequence"/>
</dbReference>
<feature type="compositionally biased region" description="Basic and acidic residues" evidence="1">
    <location>
        <begin position="1896"/>
        <end position="1912"/>
    </location>
</feature>
<organism evidence="2 3">
    <name type="scientific">Tilletiopsis washingtonensis</name>
    <dbReference type="NCBI Taxonomy" id="58919"/>
    <lineage>
        <taxon>Eukaryota</taxon>
        <taxon>Fungi</taxon>
        <taxon>Dikarya</taxon>
        <taxon>Basidiomycota</taxon>
        <taxon>Ustilaginomycotina</taxon>
        <taxon>Exobasidiomycetes</taxon>
        <taxon>Entylomatales</taxon>
        <taxon>Entylomatales incertae sedis</taxon>
        <taxon>Tilletiopsis</taxon>
    </lineage>
</organism>
<reference evidence="2 3" key="1">
    <citation type="journal article" date="2018" name="Mol. Biol. Evol.">
        <title>Broad Genomic Sampling Reveals a Smut Pathogenic Ancestry of the Fungal Clade Ustilaginomycotina.</title>
        <authorList>
            <person name="Kijpornyongpan T."/>
            <person name="Mondo S.J."/>
            <person name="Barry K."/>
            <person name="Sandor L."/>
            <person name="Lee J."/>
            <person name="Lipzen A."/>
            <person name="Pangilinan J."/>
            <person name="LaButti K."/>
            <person name="Hainaut M."/>
            <person name="Henrissat B."/>
            <person name="Grigoriev I.V."/>
            <person name="Spatafora J.W."/>
            <person name="Aime M.C."/>
        </authorList>
    </citation>
    <scope>NUCLEOTIDE SEQUENCE [LARGE SCALE GENOMIC DNA]</scope>
    <source>
        <strain evidence="2 3">MCA 4186</strain>
    </source>
</reference>
<feature type="compositionally biased region" description="Basic and acidic residues" evidence="1">
    <location>
        <begin position="75"/>
        <end position="84"/>
    </location>
</feature>
<keyword evidence="3" id="KW-1185">Reference proteome</keyword>
<feature type="compositionally biased region" description="Polar residues" evidence="1">
    <location>
        <begin position="1002"/>
        <end position="1012"/>
    </location>
</feature>
<feature type="compositionally biased region" description="Low complexity" evidence="1">
    <location>
        <begin position="165"/>
        <end position="174"/>
    </location>
</feature>
<feature type="compositionally biased region" description="Low complexity" evidence="1">
    <location>
        <begin position="752"/>
        <end position="767"/>
    </location>
</feature>
<evidence type="ECO:0000256" key="1">
    <source>
        <dbReference type="SAM" id="MobiDB-lite"/>
    </source>
</evidence>
<protein>
    <submittedName>
        <fullName evidence="2">Uncharacterized protein</fullName>
    </submittedName>
</protein>
<feature type="region of interest" description="Disordered" evidence="1">
    <location>
        <begin position="1"/>
        <end position="292"/>
    </location>
</feature>
<accession>A0A316ZCJ4</accession>
<sequence length="1953" mass="205531">MPADIRSSPSWVGRTSVAPDPASRDSPATNGAAAAARASLLGDGKPGLRREPTWARNINFDGGFDLTASPSLPRADSDGVRRATEGLVGSTSSSPRAAQGGLASVQTRPRGLSWDALRSSPMPNEETRGVVPSHARVASQDSTARQQDRASPRKAGSSGTWGSPQASASQVAQSERSTPRAAGTATMDTPDGTPQQAKTRRFVATPPRVGSEEWARTSSPSFPGSSADAYAQRGDSGSSAPSREAFVDINGLPIPGASRPSTSMSRDSSRDALREPRRDSNGTSGSAGLYDAKRASVMSFQTALSGSYPSNHSRSDLDERLQQLDVGPPIQPWLQSQAQHVYGSSPDSEQVPGVPGGWAGRGTWAPAPPPKTNGLLASPRQAFSPLAGGSSQMRPRAPSQSATSTLGSRSRSASASGSAVLDLGSSPGLTAAPHDASAAEVTEDLDDVVISRPDNGESVHRDQTVRPGHSRSSSKQLQDVTRDFPLPHQPSRDASYTSQEAATLPSGPPSGASAPSSIYQRRASGGRPYDDAGRRASAGRLMEVPSPQLRARLDSSLPPSPAGYPSRDAPGPVPPAKDDPRRLSESRQLQLGSMASPELSDNVIPPPLPASVVAASSRDRQHEFSPVPDEAPAPVSDFRRAPLAKITTSALGDASATPDVDTDALRADATAQPQGSPVDLSTPMGRRLSSGQMLPRAALAEAPVQSSAPLAESISRASSPSAETPPREPSPPPEGEVEARAEWERAQAKQLAAGAKNASKNANAARKTTFRGSMKPLQMVPAAEVARDDRSAPMRASASYSPIASLGTLPLDSPQAEVLDPMQQPNGLRQNSAPVTDGPLMGDAKAKARTSSGVLSTQQLQRQQARDQRRSVGAINMAMGATGDMAGGANGPYPSFPSPSTSATKVRQYPGTLPQRSLVAPFELQQRPDGLLSGLIGPDGVRRSPNDPEVCLECMMRDEDMIDVHVLGASLWERESDRDFREACKIEVEEDARKEREREARNNPQASESASGDQAPAPRESVPLPPRPTGARVRVKRVAKGDPLTAERLKLHTQMNPPASSHRWRTLQTFLAIQAKYIAMEQRARANAGLDRDLPQRPSPHTAIGSSVVTPDEYDNKMVRTGSGGSPADLVAKLSSKNRGQRGSGSLLIEEQTLAPADREAKERDIAHARDARRKMVASTAEPSTAVLAGSRGSYGAGAKVPSQLQQFAAATEDERKRLSGQPLDEQSAGHASIPRRSAMVTPTPMRVGSAQDLRSIQGAMHGTPNPSSPVSLAPPARPFAQGGSSGALTRANSSLSLAQSGSMVDMHVGLEDRVEHRVTQQGFVPGSPLGAASPGAINRAYYGFPGDGDVAPPAPERQQQPSYSMPDERDTSRDTNRGRKDSIKKKKKGGLRGFLSKLAGGGGSSSDRQATPSSFDYSRDSSSRRSPSPSSARNRRAGSLGPDISLDLAPSRAQQELTQSSRASTSNVLGGTQAPEPEHVVSPIAGDVYQHPPGMNSQTSFDMMIGGGLGGDMGPFQTGPLPPPRHDSRLPPASPAVEEAPAVPTKSPQPTQQRQSGSSALRSVPSGSQLNNSAPGDGRREAQASYNGAAVPPSPAVSATRGTSSFAPQRTSSRDTSSRPQGVGQDADQASIASSRASRREQMQQQQTPPMHNPNGPMVHGRMASGGMQDGRSGYANSGNNSFPASPSNSSTLQYDGRKSMNALRGAASSSSMPAGGSQPKRPPRNPQRDTASENSAADHVPPLPSSLSSNFQQQQQQYYQTGPRVTQRPSSRLDMPARAMTPHRNFASEGSDATPAAEKRKSRFKLPSFGKSKRESQVAPKAEPAPLPRRGSGDFSRLGLGLPPFNPGTGAAPQAGGDKGRINFASWANPTLRSRSSRTTVDDLAGLAPPKPGFSERLRAVSTPIDDRGLPPRSQSAMGKLPSQRFAGGGFPGFRSRSRMRMREEESEEED</sequence>
<feature type="compositionally biased region" description="Low complexity" evidence="1">
    <location>
        <begin position="715"/>
        <end position="724"/>
    </location>
</feature>
<feature type="compositionally biased region" description="Basic and acidic residues" evidence="1">
    <location>
        <begin position="576"/>
        <end position="585"/>
    </location>
</feature>
<dbReference type="RefSeq" id="XP_025599315.1">
    <property type="nucleotide sequence ID" value="XM_025741990.1"/>
</dbReference>
<name>A0A316ZCJ4_9BASI</name>
<feature type="region of interest" description="Disordered" evidence="1">
    <location>
        <begin position="804"/>
        <end position="912"/>
    </location>
</feature>